<dbReference type="EMBL" id="CAJNOE010000308">
    <property type="protein sequence ID" value="CAF1137282.1"/>
    <property type="molecule type" value="Genomic_DNA"/>
</dbReference>
<evidence type="ECO:0000313" key="3">
    <source>
        <dbReference type="Proteomes" id="UP000663860"/>
    </source>
</evidence>
<dbReference type="AlphaFoldDB" id="A0A814RSD1"/>
<proteinExistence type="predicted"/>
<dbReference type="Proteomes" id="UP000663860">
    <property type="component" value="Unassembled WGS sequence"/>
</dbReference>
<dbReference type="Proteomes" id="UP000663868">
    <property type="component" value="Unassembled WGS sequence"/>
</dbReference>
<accession>A0A814RSD1</accession>
<name>A0A814RSD1_9BILA</name>
<sequence>MNIDNWLLPLPLNQLQQNHYNLCQEKLQSLLNLPLRIDCLSTETLWTNSIEQTTITINNRNPLKMYWQRNLNELRVFLKLNQENHAKLDANIIEIHKRKRLQTTRYVKQDILQSSVIISFSQIPTTNNHLLLLTIMGKHCIFELQIPSIENNFIYRGTYRKMGEDVQLRSVTALFNCTIYIDNDMALLLSEYGLCRIIS</sequence>
<evidence type="ECO:0000313" key="2">
    <source>
        <dbReference type="EMBL" id="CAF3667557.1"/>
    </source>
</evidence>
<protein>
    <submittedName>
        <fullName evidence="1">Uncharacterized protein</fullName>
    </submittedName>
</protein>
<dbReference type="EMBL" id="CAJOBB010000386">
    <property type="protein sequence ID" value="CAF3667557.1"/>
    <property type="molecule type" value="Genomic_DNA"/>
</dbReference>
<comment type="caution">
    <text evidence="1">The sequence shown here is derived from an EMBL/GenBank/DDBJ whole genome shotgun (WGS) entry which is preliminary data.</text>
</comment>
<reference evidence="1" key="1">
    <citation type="submission" date="2021-02" db="EMBL/GenBank/DDBJ databases">
        <authorList>
            <person name="Nowell W R."/>
        </authorList>
    </citation>
    <scope>NUCLEOTIDE SEQUENCE</scope>
</reference>
<evidence type="ECO:0000313" key="1">
    <source>
        <dbReference type="EMBL" id="CAF1137282.1"/>
    </source>
</evidence>
<gene>
    <name evidence="1" type="ORF">IZO911_LOCUS25021</name>
    <name evidence="2" type="ORF">KXQ929_LOCUS8747</name>
</gene>
<organism evidence="1 3">
    <name type="scientific">Adineta steineri</name>
    <dbReference type="NCBI Taxonomy" id="433720"/>
    <lineage>
        <taxon>Eukaryota</taxon>
        <taxon>Metazoa</taxon>
        <taxon>Spiralia</taxon>
        <taxon>Gnathifera</taxon>
        <taxon>Rotifera</taxon>
        <taxon>Eurotatoria</taxon>
        <taxon>Bdelloidea</taxon>
        <taxon>Adinetida</taxon>
        <taxon>Adinetidae</taxon>
        <taxon>Adineta</taxon>
    </lineage>
</organism>